<keyword evidence="2" id="KW-1185">Reference proteome</keyword>
<sequence length="111" mass="11855">MSAFSDVVEKSLEQLSSVGVAADEALVTAVAKGLGPSIYNQDSSLVASSDQEELDRVKTNFLIGKLGLADGPELDAAIAETVATLKGINRKLRVVFYYLLVKKFGKEAIYS</sequence>
<evidence type="ECO:0000313" key="2">
    <source>
        <dbReference type="Proteomes" id="UP000251993"/>
    </source>
</evidence>
<dbReference type="OrthoDB" id="9812542at2"/>
<dbReference type="Proteomes" id="UP000251993">
    <property type="component" value="Chromosome"/>
</dbReference>
<dbReference type="Gene3D" id="1.10.238.120">
    <property type="entry name" value="Jann4075-like"/>
    <property type="match status" value="1"/>
</dbReference>
<evidence type="ECO:0000313" key="1">
    <source>
        <dbReference type="EMBL" id="AXE18844.1"/>
    </source>
</evidence>
<dbReference type="InterPro" id="IPR023154">
    <property type="entry name" value="Jann4075-like_sf"/>
</dbReference>
<dbReference type="EMBL" id="CP030850">
    <property type="protein sequence ID" value="AXE18844.1"/>
    <property type="molecule type" value="Genomic_DNA"/>
</dbReference>
<gene>
    <name evidence="1" type="ORF">DR864_14335</name>
</gene>
<dbReference type="SUPFAM" id="SSF158587">
    <property type="entry name" value="Jann4075-like"/>
    <property type="match status" value="1"/>
</dbReference>
<dbReference type="RefSeq" id="WP_114067625.1">
    <property type="nucleotide sequence ID" value="NZ_CP030850.1"/>
</dbReference>
<dbReference type="KEGG" id="run:DR864_14335"/>
<accession>A0A344TJM3</accession>
<proteinExistence type="predicted"/>
<dbReference type="InterPro" id="IPR021274">
    <property type="entry name" value="DUF2853"/>
</dbReference>
<dbReference type="Pfam" id="PF11015">
    <property type="entry name" value="DUF2853"/>
    <property type="match status" value="1"/>
</dbReference>
<reference evidence="1 2" key="1">
    <citation type="submission" date="2018-07" db="EMBL/GenBank/DDBJ databases">
        <title>Genome sequencing of Runella.</title>
        <authorList>
            <person name="Baek M.-G."/>
            <person name="Yi H."/>
        </authorList>
    </citation>
    <scope>NUCLEOTIDE SEQUENCE [LARGE SCALE GENOMIC DNA]</scope>
    <source>
        <strain evidence="1 2">HYN0085</strain>
    </source>
</reference>
<organism evidence="1 2">
    <name type="scientific">Runella rosea</name>
    <dbReference type="NCBI Taxonomy" id="2259595"/>
    <lineage>
        <taxon>Bacteria</taxon>
        <taxon>Pseudomonadati</taxon>
        <taxon>Bacteroidota</taxon>
        <taxon>Cytophagia</taxon>
        <taxon>Cytophagales</taxon>
        <taxon>Spirosomataceae</taxon>
        <taxon>Runella</taxon>
    </lineage>
</organism>
<dbReference type="AlphaFoldDB" id="A0A344TJM3"/>
<protein>
    <submittedName>
        <fullName evidence="1">DUF2853 domain-containing protein</fullName>
    </submittedName>
</protein>
<name>A0A344TJM3_9BACT</name>